<evidence type="ECO:0000313" key="2">
    <source>
        <dbReference type="EMBL" id="BAU49498.1"/>
    </source>
</evidence>
<reference evidence="2 3" key="1">
    <citation type="submission" date="2015-08" db="EMBL/GenBank/DDBJ databases">
        <title>Complete genome sequence of Sulfurifustis variabilis.</title>
        <authorList>
            <person name="Miura A."/>
            <person name="Kojima H."/>
            <person name="Fukui M."/>
        </authorList>
    </citation>
    <scope>NUCLEOTIDE SEQUENCE [LARGE SCALE GENOMIC DNA]</scope>
    <source>
        <strain evidence="3">skN76</strain>
    </source>
</reference>
<keyword evidence="1" id="KW-0812">Transmembrane</keyword>
<organism evidence="2 3">
    <name type="scientific">Sulfurifustis variabilis</name>
    <dbReference type="NCBI Taxonomy" id="1675686"/>
    <lineage>
        <taxon>Bacteria</taxon>
        <taxon>Pseudomonadati</taxon>
        <taxon>Pseudomonadota</taxon>
        <taxon>Gammaproteobacteria</taxon>
        <taxon>Acidiferrobacterales</taxon>
        <taxon>Acidiferrobacteraceae</taxon>
        <taxon>Sulfurifustis</taxon>
    </lineage>
</organism>
<feature type="transmembrane region" description="Helical" evidence="1">
    <location>
        <begin position="64"/>
        <end position="87"/>
    </location>
</feature>
<dbReference type="EMBL" id="AP014936">
    <property type="protein sequence ID" value="BAU49498.1"/>
    <property type="molecule type" value="Genomic_DNA"/>
</dbReference>
<keyword evidence="1" id="KW-1133">Transmembrane helix</keyword>
<dbReference type="KEGG" id="sva:SVA_2950"/>
<accession>A0A1B4V7K5</accession>
<name>A0A1B4V7K5_9GAMM</name>
<feature type="transmembrane region" description="Helical" evidence="1">
    <location>
        <begin position="31"/>
        <end position="52"/>
    </location>
</feature>
<evidence type="ECO:0000313" key="3">
    <source>
        <dbReference type="Proteomes" id="UP000218899"/>
    </source>
</evidence>
<evidence type="ECO:0000256" key="1">
    <source>
        <dbReference type="SAM" id="Phobius"/>
    </source>
</evidence>
<sequence length="106" mass="11599">MRDRETTGMGSNGNLPSGAGITTAMKGQYRIAMFFAAIAAVWTVYVLAYGWYSGLPLTFGWPGAVLQIAVLSVMAWCWLCLAATGFYPKLVRTLVSRITSRSRPTR</sequence>
<keyword evidence="3" id="KW-1185">Reference proteome</keyword>
<dbReference type="Proteomes" id="UP000218899">
    <property type="component" value="Chromosome"/>
</dbReference>
<protein>
    <submittedName>
        <fullName evidence="2">Uncharacterized protein</fullName>
    </submittedName>
</protein>
<dbReference type="AlphaFoldDB" id="A0A1B4V7K5"/>
<gene>
    <name evidence="2" type="ORF">SVA_2950</name>
</gene>
<keyword evidence="1" id="KW-0472">Membrane</keyword>
<proteinExistence type="predicted"/>